<dbReference type="SUPFAM" id="SSF53474">
    <property type="entry name" value="alpha/beta-Hydrolases"/>
    <property type="match status" value="1"/>
</dbReference>
<dbReference type="InterPro" id="IPR002925">
    <property type="entry name" value="Dienelactn_hydro"/>
</dbReference>
<organism evidence="2 3">
    <name type="scientific">Nocardioides fonticola</name>
    <dbReference type="NCBI Taxonomy" id="450363"/>
    <lineage>
        <taxon>Bacteria</taxon>
        <taxon>Bacillati</taxon>
        <taxon>Actinomycetota</taxon>
        <taxon>Actinomycetes</taxon>
        <taxon>Propionibacteriales</taxon>
        <taxon>Nocardioidaceae</taxon>
        <taxon>Nocardioides</taxon>
    </lineage>
</organism>
<dbReference type="EMBL" id="BAAAZH010000010">
    <property type="protein sequence ID" value="GAA4113968.1"/>
    <property type="molecule type" value="Genomic_DNA"/>
</dbReference>
<dbReference type="GO" id="GO:0016787">
    <property type="term" value="F:hydrolase activity"/>
    <property type="evidence" value="ECO:0007669"/>
    <property type="project" value="UniProtKB-KW"/>
</dbReference>
<protein>
    <submittedName>
        <fullName evidence="2">Dienelactone hydrolase family protein</fullName>
    </submittedName>
</protein>
<dbReference type="Pfam" id="PF01738">
    <property type="entry name" value="DLH"/>
    <property type="match status" value="1"/>
</dbReference>
<evidence type="ECO:0000313" key="3">
    <source>
        <dbReference type="Proteomes" id="UP001501495"/>
    </source>
</evidence>
<name>A0ABP7XF44_9ACTN</name>
<keyword evidence="2" id="KW-0378">Hydrolase</keyword>
<keyword evidence="3" id="KW-1185">Reference proteome</keyword>
<gene>
    <name evidence="2" type="ORF">GCM10022215_11670</name>
</gene>
<accession>A0ABP7XF44</accession>
<feature type="domain" description="Dienelactone hydrolase" evidence="1">
    <location>
        <begin position="15"/>
        <end position="243"/>
    </location>
</feature>
<sequence length="247" mass="25966">MTRTIEIPTPDGAAEAYVAGEEGCPGVLLFIDAIGLRPQIATMAERIASWGYLVLAPNVFHRSGRAEELAPTEDLRLPGARERFFATGLGDRMTALTSELADADTAIWLDHLGSVAAAGPVGVTGYCMGARLATRAAGRHPDRVAAVGGFHGGGLVTEAPDSPHLQLATARAEFVYGHADNDASMPPEAVEALGRVLADAGLRASNEIYAGAVHGYTMADTSMYDEASAERHFAALHELFGRTLAPR</sequence>
<dbReference type="InterPro" id="IPR051049">
    <property type="entry name" value="Dienelactone_hydrolase-like"/>
</dbReference>
<dbReference type="PANTHER" id="PTHR46623:SF10">
    <property type="entry name" value="CARBOXYMETHYLENEBUTENOLIDASE HOMOLOG"/>
    <property type="match status" value="1"/>
</dbReference>
<reference evidence="3" key="1">
    <citation type="journal article" date="2019" name="Int. J. Syst. Evol. Microbiol.">
        <title>The Global Catalogue of Microorganisms (GCM) 10K type strain sequencing project: providing services to taxonomists for standard genome sequencing and annotation.</title>
        <authorList>
            <consortium name="The Broad Institute Genomics Platform"/>
            <consortium name="The Broad Institute Genome Sequencing Center for Infectious Disease"/>
            <person name="Wu L."/>
            <person name="Ma J."/>
        </authorList>
    </citation>
    <scope>NUCLEOTIDE SEQUENCE [LARGE SCALE GENOMIC DNA]</scope>
    <source>
        <strain evidence="3">JCM 16703</strain>
    </source>
</reference>
<comment type="caution">
    <text evidence="2">The sequence shown here is derived from an EMBL/GenBank/DDBJ whole genome shotgun (WGS) entry which is preliminary data.</text>
</comment>
<proteinExistence type="predicted"/>
<evidence type="ECO:0000313" key="2">
    <source>
        <dbReference type="EMBL" id="GAA4113968.1"/>
    </source>
</evidence>
<evidence type="ECO:0000259" key="1">
    <source>
        <dbReference type="Pfam" id="PF01738"/>
    </source>
</evidence>
<dbReference type="RefSeq" id="WP_344732326.1">
    <property type="nucleotide sequence ID" value="NZ_BAAAZH010000010.1"/>
</dbReference>
<dbReference type="Proteomes" id="UP001501495">
    <property type="component" value="Unassembled WGS sequence"/>
</dbReference>
<dbReference type="PANTHER" id="PTHR46623">
    <property type="entry name" value="CARBOXYMETHYLENEBUTENOLIDASE-RELATED"/>
    <property type="match status" value="1"/>
</dbReference>
<dbReference type="Gene3D" id="3.40.50.1820">
    <property type="entry name" value="alpha/beta hydrolase"/>
    <property type="match status" value="1"/>
</dbReference>
<dbReference type="InterPro" id="IPR029058">
    <property type="entry name" value="AB_hydrolase_fold"/>
</dbReference>